<reference evidence="1 2" key="1">
    <citation type="submission" date="2019-12" db="EMBL/GenBank/DDBJ databases">
        <authorList>
            <person name="Xu J."/>
        </authorList>
    </citation>
    <scope>NUCLEOTIDE SEQUENCE [LARGE SCALE GENOMIC DNA]</scope>
    <source>
        <strain evidence="1 2">HX-5-24</strain>
    </source>
</reference>
<dbReference type="Proteomes" id="UP000479692">
    <property type="component" value="Unassembled WGS sequence"/>
</dbReference>
<dbReference type="EMBL" id="WOXT01000002">
    <property type="protein sequence ID" value="MUV14569.1"/>
    <property type="molecule type" value="Genomic_DNA"/>
</dbReference>
<accession>A0A7C9I5S2</accession>
<dbReference type="RefSeq" id="WP_156641861.1">
    <property type="nucleotide sequence ID" value="NZ_WOXT01000002.1"/>
</dbReference>
<protein>
    <submittedName>
        <fullName evidence="1">Uncharacterized protein</fullName>
    </submittedName>
</protein>
<evidence type="ECO:0000313" key="1">
    <source>
        <dbReference type="EMBL" id="MUV14569.1"/>
    </source>
</evidence>
<dbReference type="AlphaFoldDB" id="A0A7C9I5S2"/>
<sequence>MACTLPTAGTLDSVMLSHIRCCTLVLMLATLCGCGDALSSSIADQFSESGRKTVDLASAVPGNWNRVCVLGPYSTNASAAEALGFDWPAETLTDIARNDGISVLIFVQGKSVLRYAEHPRRSGDFSNLTGRCFPRASAKFVQVDRPAKGWPGLFPADAK</sequence>
<gene>
    <name evidence="1" type="ORF">GN331_10155</name>
</gene>
<organism evidence="1 2">
    <name type="scientific">Noviluteimonas gilva</name>
    <dbReference type="NCBI Taxonomy" id="2682097"/>
    <lineage>
        <taxon>Bacteria</taxon>
        <taxon>Pseudomonadati</taxon>
        <taxon>Pseudomonadota</taxon>
        <taxon>Gammaproteobacteria</taxon>
        <taxon>Lysobacterales</taxon>
        <taxon>Lysobacteraceae</taxon>
        <taxon>Noviluteimonas</taxon>
    </lineage>
</organism>
<keyword evidence="2" id="KW-1185">Reference proteome</keyword>
<name>A0A7C9I5S2_9GAMM</name>
<proteinExistence type="predicted"/>
<evidence type="ECO:0000313" key="2">
    <source>
        <dbReference type="Proteomes" id="UP000479692"/>
    </source>
</evidence>
<comment type="caution">
    <text evidence="1">The sequence shown here is derived from an EMBL/GenBank/DDBJ whole genome shotgun (WGS) entry which is preliminary data.</text>
</comment>